<dbReference type="RefSeq" id="WP_015934433.1">
    <property type="nucleotide sequence ID" value="NC_011891.1"/>
</dbReference>
<dbReference type="AlphaFoldDB" id="B8JGY4"/>
<reference evidence="1" key="1">
    <citation type="submission" date="2009-01" db="EMBL/GenBank/DDBJ databases">
        <title>Complete sequence of Anaeromyxobacter dehalogenans 2CP-1.</title>
        <authorList>
            <consortium name="US DOE Joint Genome Institute"/>
            <person name="Lucas S."/>
            <person name="Copeland A."/>
            <person name="Lapidus A."/>
            <person name="Glavina del Rio T."/>
            <person name="Dalin E."/>
            <person name="Tice H."/>
            <person name="Bruce D."/>
            <person name="Goodwin L."/>
            <person name="Pitluck S."/>
            <person name="Saunders E."/>
            <person name="Brettin T."/>
            <person name="Detter J.C."/>
            <person name="Han C."/>
            <person name="Larimer F."/>
            <person name="Land M."/>
            <person name="Hauser L."/>
            <person name="Kyrpides N."/>
            <person name="Ovchinnikova G."/>
            <person name="Beliaev A.S."/>
            <person name="Richardson P."/>
        </authorList>
    </citation>
    <scope>NUCLEOTIDE SEQUENCE</scope>
    <source>
        <strain evidence="1">2CP-1</strain>
    </source>
</reference>
<dbReference type="KEGG" id="acp:A2cp1_3287"/>
<name>B8JGY4_ANAD2</name>
<keyword evidence="2" id="KW-1185">Reference proteome</keyword>
<dbReference type="Proteomes" id="UP000007089">
    <property type="component" value="Chromosome"/>
</dbReference>
<evidence type="ECO:0000313" key="1">
    <source>
        <dbReference type="EMBL" id="ACL66621.1"/>
    </source>
</evidence>
<accession>B8JGY4</accession>
<sequence length="78" mass="8394">MNTWSLVPMLLVESSIPPDARRALHASLLVRDARRARAARALAGRMLVAERFLTPEEAGELVGVDPGDLQPPLVPLAA</sequence>
<dbReference type="EMBL" id="CP001359">
    <property type="protein sequence ID" value="ACL66621.1"/>
    <property type="molecule type" value="Genomic_DNA"/>
</dbReference>
<dbReference type="HOGENOM" id="CLU_2630361_0_0_7"/>
<organism evidence="1 2">
    <name type="scientific">Anaeromyxobacter dehalogenans (strain ATCC BAA-258 / DSM 21875 / 2CP-1)</name>
    <dbReference type="NCBI Taxonomy" id="455488"/>
    <lineage>
        <taxon>Bacteria</taxon>
        <taxon>Pseudomonadati</taxon>
        <taxon>Myxococcota</taxon>
        <taxon>Myxococcia</taxon>
        <taxon>Myxococcales</taxon>
        <taxon>Cystobacterineae</taxon>
        <taxon>Anaeromyxobacteraceae</taxon>
        <taxon>Anaeromyxobacter</taxon>
    </lineage>
</organism>
<gene>
    <name evidence="1" type="ordered locus">A2cp1_3287</name>
</gene>
<protein>
    <submittedName>
        <fullName evidence="1">Uncharacterized protein</fullName>
    </submittedName>
</protein>
<proteinExistence type="predicted"/>
<evidence type="ECO:0000313" key="2">
    <source>
        <dbReference type="Proteomes" id="UP000007089"/>
    </source>
</evidence>